<evidence type="ECO:0000313" key="2">
    <source>
        <dbReference type="EMBL" id="RGT92684.1"/>
    </source>
</evidence>
<dbReference type="Proteomes" id="UP000462922">
    <property type="component" value="Unassembled WGS sequence"/>
</dbReference>
<dbReference type="RefSeq" id="WP_117696299.1">
    <property type="nucleotide sequence ID" value="NZ_JAKKWV010000014.1"/>
</dbReference>
<dbReference type="Gene3D" id="3.40.50.12780">
    <property type="entry name" value="N-terminal domain of ligase-like"/>
    <property type="match status" value="1"/>
</dbReference>
<dbReference type="PANTHER" id="PTHR36932">
    <property type="entry name" value="CAPSULAR POLYSACCHARIDE BIOSYNTHESIS PROTEIN"/>
    <property type="match status" value="1"/>
</dbReference>
<sequence>MNRTYLQKYLKTNSSIQWLYMKYMQYYAKNFLNHPETWKQWQLAKLTAMLSYAQRHCTYYRKYIVGEVRMDNSMEIIKSLPLLDKNIIRHQEKNVYSDEITDNWKVWLNTGGSTGEPLHFPALYKGLPVEGVCQMMLYMKMGYQWGDIIVSFDGCRIKDEDRSRNIYWQMGNANFPFGKKNFSTLYLDNNSVKYYWEELKRTKPAFIRGYPSGIMEMCKLAMNTGIVMDLKLKGVYLTSESFTQDEKNFISSYFKCPVYGQYGHTESSIFAIQNPADEVYYCSPIYGYTEVVDQKGQHVNIGEQGEVVVTGFVEYGLPFIRYKTGDLAIYGGETELGETILTKLLGREVDCIYNKGGKKIYLVGFIFGGHIRAFNYIQTWQLHQYEVGKVEMYIVKAREYSDNVEKEIVNLFVCNGFELIIHYVDFIEKTNRGKQRFLIQELK</sequence>
<gene>
    <name evidence="2" type="ORF">DWX04_11910</name>
    <name evidence="1" type="ORF">GAY76_14250</name>
</gene>
<accession>A0A412QP46</accession>
<dbReference type="PANTHER" id="PTHR36932:SF1">
    <property type="entry name" value="CAPSULAR POLYSACCHARIDE BIOSYNTHESIS PROTEIN"/>
    <property type="match status" value="1"/>
</dbReference>
<protein>
    <submittedName>
        <fullName evidence="1">AMP-binding protein</fullName>
    </submittedName>
</protein>
<dbReference type="AlphaFoldDB" id="A0A412QP46"/>
<comment type="caution">
    <text evidence="2">The sequence shown here is derived from an EMBL/GenBank/DDBJ whole genome shotgun (WGS) entry which is preliminary data.</text>
</comment>
<dbReference type="InterPro" id="IPR042099">
    <property type="entry name" value="ANL_N_sf"/>
</dbReference>
<evidence type="ECO:0000313" key="4">
    <source>
        <dbReference type="Proteomes" id="UP000462922"/>
    </source>
</evidence>
<dbReference type="EMBL" id="WDAX01000033">
    <property type="protein sequence ID" value="KAB6571672.1"/>
    <property type="molecule type" value="Genomic_DNA"/>
</dbReference>
<dbReference type="Proteomes" id="UP000283833">
    <property type="component" value="Unassembled WGS sequence"/>
</dbReference>
<name>A0A412QP46_PHOVU</name>
<proteinExistence type="predicted"/>
<evidence type="ECO:0000313" key="1">
    <source>
        <dbReference type="EMBL" id="KAB6571672.1"/>
    </source>
</evidence>
<reference evidence="2 3" key="1">
    <citation type="submission" date="2018-08" db="EMBL/GenBank/DDBJ databases">
        <title>A genome reference for cultivated species of the human gut microbiota.</title>
        <authorList>
            <person name="Zou Y."/>
            <person name="Xue W."/>
            <person name="Luo G."/>
        </authorList>
    </citation>
    <scope>NUCLEOTIDE SEQUENCE [LARGE SCALE GENOMIC DNA]</scope>
    <source>
        <strain evidence="2 3">AF18-14</strain>
    </source>
</reference>
<reference evidence="1 4" key="2">
    <citation type="journal article" date="2019" name="Nat. Med.">
        <title>A library of human gut bacterial isolates paired with longitudinal multiomics data enables mechanistic microbiome research.</title>
        <authorList>
            <person name="Poyet M."/>
            <person name="Groussin M."/>
            <person name="Gibbons S.M."/>
            <person name="Avila-Pacheco J."/>
            <person name="Jiang X."/>
            <person name="Kearney S.M."/>
            <person name="Perrotta A.R."/>
            <person name="Berdy B."/>
            <person name="Zhao S."/>
            <person name="Lieberman T.D."/>
            <person name="Swanson P.K."/>
            <person name="Smith M."/>
            <person name="Roesemann S."/>
            <person name="Alexander J.E."/>
            <person name="Rich S.A."/>
            <person name="Livny J."/>
            <person name="Vlamakis H."/>
            <person name="Clish C."/>
            <person name="Bullock K."/>
            <person name="Deik A."/>
            <person name="Scott J."/>
            <person name="Pierce K.A."/>
            <person name="Xavier R.J."/>
            <person name="Alm E.J."/>
        </authorList>
    </citation>
    <scope>NUCLEOTIDE SEQUENCE [LARGE SCALE GENOMIC DNA]</scope>
    <source>
        <strain evidence="1 4">BIOML-A110</strain>
    </source>
</reference>
<evidence type="ECO:0000313" key="3">
    <source>
        <dbReference type="Proteomes" id="UP000283833"/>
    </source>
</evidence>
<organism evidence="2 3">
    <name type="scientific">Phocaeicola vulgatus</name>
    <name type="common">Bacteroides vulgatus</name>
    <dbReference type="NCBI Taxonomy" id="821"/>
    <lineage>
        <taxon>Bacteria</taxon>
        <taxon>Pseudomonadati</taxon>
        <taxon>Bacteroidota</taxon>
        <taxon>Bacteroidia</taxon>
        <taxon>Bacteroidales</taxon>
        <taxon>Bacteroidaceae</taxon>
        <taxon>Phocaeicola</taxon>
    </lineage>
</organism>
<dbReference type="EMBL" id="QRXI01000014">
    <property type="protein sequence ID" value="RGT92684.1"/>
    <property type="molecule type" value="Genomic_DNA"/>
</dbReference>
<dbReference type="SUPFAM" id="SSF56801">
    <property type="entry name" value="Acetyl-CoA synthetase-like"/>
    <property type="match status" value="1"/>
</dbReference>
<dbReference type="InterPro" id="IPR053158">
    <property type="entry name" value="CapK_Type1_Caps_Biosynth"/>
</dbReference>